<organism evidence="1">
    <name type="scientific">Rhizophora mucronata</name>
    <name type="common">Asiatic mangrove</name>
    <dbReference type="NCBI Taxonomy" id="61149"/>
    <lineage>
        <taxon>Eukaryota</taxon>
        <taxon>Viridiplantae</taxon>
        <taxon>Streptophyta</taxon>
        <taxon>Embryophyta</taxon>
        <taxon>Tracheophyta</taxon>
        <taxon>Spermatophyta</taxon>
        <taxon>Magnoliopsida</taxon>
        <taxon>eudicotyledons</taxon>
        <taxon>Gunneridae</taxon>
        <taxon>Pentapetalae</taxon>
        <taxon>rosids</taxon>
        <taxon>fabids</taxon>
        <taxon>Malpighiales</taxon>
        <taxon>Rhizophoraceae</taxon>
        <taxon>Rhizophora</taxon>
    </lineage>
</organism>
<evidence type="ECO:0000313" key="1">
    <source>
        <dbReference type="EMBL" id="MBX54325.1"/>
    </source>
</evidence>
<sequence>MTITWNMLENGKCARPVRGLHFWHVLPLPTSAVAISKKIYC</sequence>
<dbReference type="AlphaFoldDB" id="A0A2P2PHW0"/>
<reference evidence="1" key="1">
    <citation type="submission" date="2018-02" db="EMBL/GenBank/DDBJ databases">
        <title>Rhizophora mucronata_Transcriptome.</title>
        <authorList>
            <person name="Meera S.P."/>
            <person name="Sreeshan A."/>
            <person name="Augustine A."/>
        </authorList>
    </citation>
    <scope>NUCLEOTIDE SEQUENCE</scope>
    <source>
        <tissue evidence="1">Leaf</tissue>
    </source>
</reference>
<dbReference type="EMBL" id="GGEC01073841">
    <property type="protein sequence ID" value="MBX54325.1"/>
    <property type="molecule type" value="Transcribed_RNA"/>
</dbReference>
<proteinExistence type="predicted"/>
<accession>A0A2P2PHW0</accession>
<name>A0A2P2PHW0_RHIMU</name>
<protein>
    <submittedName>
        <fullName evidence="1">Uncharacterized protein</fullName>
    </submittedName>
</protein>